<evidence type="ECO:0000313" key="1">
    <source>
        <dbReference type="EMBL" id="MBC9797591.1"/>
    </source>
</evidence>
<sequence length="147" mass="17836">MEQSLKEKLWAYIIENNPELMFNLQEDYSVQQYLDRKIEALRPRLRQWKKDSLPPYIIEEQAMLELTADLRPSRFHYIRDILEKEFLPDFLRFREAGVLTHEVVNLIGTCKEIFEAIGFSEENRKSRRLRYAVIRTISEYLEQHKKE</sequence>
<protein>
    <submittedName>
        <fullName evidence="1">Uncharacterized protein</fullName>
    </submittedName>
</protein>
<dbReference type="Proteomes" id="UP000653730">
    <property type="component" value="Unassembled WGS sequence"/>
</dbReference>
<reference evidence="1 2" key="1">
    <citation type="submission" date="2020-09" db="EMBL/GenBank/DDBJ databases">
        <title>Sinomicrobium weinanense sp. nov., a halophilic bacteria isolated from saline-alkali soil.</title>
        <authorList>
            <person name="Wu P."/>
            <person name="Ren H."/>
            <person name="Mei Y."/>
            <person name="Liang Y."/>
            <person name="Chen Z."/>
        </authorList>
    </citation>
    <scope>NUCLEOTIDE SEQUENCE [LARGE SCALE GENOMIC DNA]</scope>
    <source>
        <strain evidence="1 2">FJxs</strain>
    </source>
</reference>
<accession>A0A926Q4Z0</accession>
<organism evidence="1 2">
    <name type="scientific">Sinomicrobium weinanense</name>
    <dbReference type="NCBI Taxonomy" id="2842200"/>
    <lineage>
        <taxon>Bacteria</taxon>
        <taxon>Pseudomonadati</taxon>
        <taxon>Bacteroidota</taxon>
        <taxon>Flavobacteriia</taxon>
        <taxon>Flavobacteriales</taxon>
        <taxon>Flavobacteriaceae</taxon>
        <taxon>Sinomicrobium</taxon>
    </lineage>
</organism>
<dbReference type="EMBL" id="JACVDC010000064">
    <property type="protein sequence ID" value="MBC9797591.1"/>
    <property type="molecule type" value="Genomic_DNA"/>
</dbReference>
<dbReference type="RefSeq" id="WP_187966722.1">
    <property type="nucleotide sequence ID" value="NZ_JACVDC010000064.1"/>
</dbReference>
<dbReference type="AlphaFoldDB" id="A0A926Q4Z0"/>
<name>A0A926Q4Z0_9FLAO</name>
<evidence type="ECO:0000313" key="2">
    <source>
        <dbReference type="Proteomes" id="UP000653730"/>
    </source>
</evidence>
<comment type="caution">
    <text evidence="1">The sequence shown here is derived from an EMBL/GenBank/DDBJ whole genome shotgun (WGS) entry which is preliminary data.</text>
</comment>
<proteinExistence type="predicted"/>
<keyword evidence="2" id="KW-1185">Reference proteome</keyword>
<gene>
    <name evidence="1" type="ORF">IBL28_16570</name>
</gene>